<dbReference type="Pfam" id="PF22936">
    <property type="entry name" value="Pol_BBD"/>
    <property type="match status" value="1"/>
</dbReference>
<evidence type="ECO:0000313" key="2">
    <source>
        <dbReference type="EMBL" id="JAD03782.1"/>
    </source>
</evidence>
<proteinExistence type="predicted"/>
<name>A0A0A1XNE2_ZEUCU</name>
<reference evidence="3" key="1">
    <citation type="submission" date="2014-11" db="EMBL/GenBank/DDBJ databases">
        <authorList>
            <person name="Geib S."/>
        </authorList>
    </citation>
    <scope>NUCLEOTIDE SEQUENCE</scope>
</reference>
<dbReference type="EMBL" id="GBXI01001483">
    <property type="protein sequence ID" value="JAD12809.1"/>
    <property type="molecule type" value="Transcribed_RNA"/>
</dbReference>
<dbReference type="AlphaFoldDB" id="A0A0A1XNE2"/>
<evidence type="ECO:0000313" key="3">
    <source>
        <dbReference type="EMBL" id="JAD12809.1"/>
    </source>
</evidence>
<reference evidence="3" key="2">
    <citation type="journal article" date="2015" name="Gigascience">
        <title>Reconstructing a comprehensive transcriptome assembly of a white-pupal translocated strain of the pest fruit fly Bactrocera cucurbitae.</title>
        <authorList>
            <person name="Sim S.B."/>
            <person name="Calla B."/>
            <person name="Hall B."/>
            <person name="DeRego T."/>
            <person name="Geib S.M."/>
        </authorList>
    </citation>
    <scope>NUCLEOTIDE SEQUENCE</scope>
</reference>
<sequence>MDVLKVIDENIYENIVDDTRKKAERCAKSLLIEYLSDSFLNFATSDISAHQATKRGIVRLHNGHEITLEDVLYCKEAAGNLMSVKRLQEAGMTIKFDVNGVTISKNGSIVVQNSGNQLADIFTKPLPTARFVELRKKLGLLQDD</sequence>
<gene>
    <name evidence="3" type="primary">GIP_0</name>
    <name evidence="2" type="synonym">GIP_1</name>
    <name evidence="3" type="ORF">g.41370</name>
    <name evidence="2" type="ORF">g.41371</name>
</gene>
<organism evidence="3">
    <name type="scientific">Zeugodacus cucurbitae</name>
    <name type="common">Melon fruit fly</name>
    <name type="synonym">Bactrocera cucurbitae</name>
    <dbReference type="NCBI Taxonomy" id="28588"/>
    <lineage>
        <taxon>Eukaryota</taxon>
        <taxon>Metazoa</taxon>
        <taxon>Ecdysozoa</taxon>
        <taxon>Arthropoda</taxon>
        <taxon>Hexapoda</taxon>
        <taxon>Insecta</taxon>
        <taxon>Pterygota</taxon>
        <taxon>Neoptera</taxon>
        <taxon>Endopterygota</taxon>
        <taxon>Diptera</taxon>
        <taxon>Brachycera</taxon>
        <taxon>Muscomorpha</taxon>
        <taxon>Tephritoidea</taxon>
        <taxon>Tephritidae</taxon>
        <taxon>Zeugodacus</taxon>
        <taxon>Zeugodacus</taxon>
    </lineage>
</organism>
<accession>A0A0A1XNE2</accession>
<feature type="domain" description="Retrovirus-related Pol polyprotein from transposon TNT 1-94-like beta-barrel" evidence="1">
    <location>
        <begin position="43"/>
        <end position="92"/>
    </location>
</feature>
<evidence type="ECO:0000259" key="1">
    <source>
        <dbReference type="Pfam" id="PF22936"/>
    </source>
</evidence>
<protein>
    <submittedName>
        <fullName evidence="3">Copia protein</fullName>
    </submittedName>
</protein>
<dbReference type="EMBL" id="GBXI01010510">
    <property type="protein sequence ID" value="JAD03782.1"/>
    <property type="molecule type" value="Transcribed_RNA"/>
</dbReference>
<dbReference type="InterPro" id="IPR054722">
    <property type="entry name" value="PolX-like_BBD"/>
</dbReference>